<comment type="caution">
    <text evidence="1">The sequence shown here is derived from an EMBL/GenBank/DDBJ whole genome shotgun (WGS) entry which is preliminary data.</text>
</comment>
<sequence length="81" mass="9091">MNMRTKKRRIYRQMGYQIAGRPITNTRNACNALVSRFKQAAHKACEAWAGLSRALTQAATRITNGLEQDKQTRAGIRRGVG</sequence>
<dbReference type="Proteomes" id="UP000562492">
    <property type="component" value="Unassembled WGS sequence"/>
</dbReference>
<gene>
    <name evidence="1" type="ORF">HNP33_002063</name>
</gene>
<evidence type="ECO:0000313" key="2">
    <source>
        <dbReference type="Proteomes" id="UP000562492"/>
    </source>
</evidence>
<accession>A0ABR6RFR4</accession>
<proteinExistence type="predicted"/>
<keyword evidence="2" id="KW-1185">Reference proteome</keyword>
<organism evidence="1 2">
    <name type="scientific">Comamonas odontotermitis</name>
    <dbReference type="NCBI Taxonomy" id="379895"/>
    <lineage>
        <taxon>Bacteria</taxon>
        <taxon>Pseudomonadati</taxon>
        <taxon>Pseudomonadota</taxon>
        <taxon>Betaproteobacteria</taxon>
        <taxon>Burkholderiales</taxon>
        <taxon>Comamonadaceae</taxon>
        <taxon>Comamonas</taxon>
    </lineage>
</organism>
<reference evidence="1 2" key="1">
    <citation type="submission" date="2020-08" db="EMBL/GenBank/DDBJ databases">
        <title>Functional genomics of gut bacteria from endangered species of beetles.</title>
        <authorList>
            <person name="Carlos-Shanley C."/>
        </authorList>
    </citation>
    <scope>NUCLEOTIDE SEQUENCE [LARGE SCALE GENOMIC DNA]</scope>
    <source>
        <strain evidence="1 2">S00124</strain>
    </source>
</reference>
<evidence type="ECO:0008006" key="3">
    <source>
        <dbReference type="Google" id="ProtNLM"/>
    </source>
</evidence>
<name>A0ABR6RFR4_9BURK</name>
<protein>
    <recommendedName>
        <fullName evidence="3">Transposase</fullName>
    </recommendedName>
</protein>
<dbReference type="RefSeq" id="WP_184708097.1">
    <property type="nucleotide sequence ID" value="NZ_JACHKZ010000010.1"/>
</dbReference>
<evidence type="ECO:0000313" key="1">
    <source>
        <dbReference type="EMBL" id="MBB6577995.1"/>
    </source>
</evidence>
<dbReference type="EMBL" id="JACHKZ010000010">
    <property type="protein sequence ID" value="MBB6577995.1"/>
    <property type="molecule type" value="Genomic_DNA"/>
</dbReference>